<organism evidence="2 3">
    <name type="scientific">Prorocentrum cordatum</name>
    <dbReference type="NCBI Taxonomy" id="2364126"/>
    <lineage>
        <taxon>Eukaryota</taxon>
        <taxon>Sar</taxon>
        <taxon>Alveolata</taxon>
        <taxon>Dinophyceae</taxon>
        <taxon>Prorocentrales</taxon>
        <taxon>Prorocentraceae</taxon>
        <taxon>Prorocentrum</taxon>
    </lineage>
</organism>
<protein>
    <submittedName>
        <fullName evidence="2">Uncharacterized protein</fullName>
    </submittedName>
</protein>
<gene>
    <name evidence="2" type="ORF">PCOR1329_LOCUS18138</name>
</gene>
<dbReference type="Proteomes" id="UP001189429">
    <property type="component" value="Unassembled WGS sequence"/>
</dbReference>
<accession>A0ABN9R6U6</accession>
<proteinExistence type="predicted"/>
<sequence length="97" mass="11092">MGPPPSPPREAARAEPDKKPERGGDYLIQIFQPPEKRVKKVEQEWKCIEDVTNPRLKAAFLQMYGSGGPPSPDVDQCDYRHPKRATFKVTLEVETEW</sequence>
<name>A0ABN9R6U6_9DINO</name>
<feature type="non-terminal residue" evidence="2">
    <location>
        <position position="97"/>
    </location>
</feature>
<feature type="region of interest" description="Disordered" evidence="1">
    <location>
        <begin position="1"/>
        <end position="24"/>
    </location>
</feature>
<comment type="caution">
    <text evidence="2">The sequence shown here is derived from an EMBL/GenBank/DDBJ whole genome shotgun (WGS) entry which is preliminary data.</text>
</comment>
<evidence type="ECO:0000313" key="2">
    <source>
        <dbReference type="EMBL" id="CAK0814563.1"/>
    </source>
</evidence>
<evidence type="ECO:0000313" key="3">
    <source>
        <dbReference type="Proteomes" id="UP001189429"/>
    </source>
</evidence>
<reference evidence="2" key="1">
    <citation type="submission" date="2023-10" db="EMBL/GenBank/DDBJ databases">
        <authorList>
            <person name="Chen Y."/>
            <person name="Shah S."/>
            <person name="Dougan E. K."/>
            <person name="Thang M."/>
            <person name="Chan C."/>
        </authorList>
    </citation>
    <scope>NUCLEOTIDE SEQUENCE [LARGE SCALE GENOMIC DNA]</scope>
</reference>
<keyword evidence="3" id="KW-1185">Reference proteome</keyword>
<evidence type="ECO:0000256" key="1">
    <source>
        <dbReference type="SAM" id="MobiDB-lite"/>
    </source>
</evidence>
<feature type="compositionally biased region" description="Basic and acidic residues" evidence="1">
    <location>
        <begin position="10"/>
        <end position="24"/>
    </location>
</feature>
<dbReference type="EMBL" id="CAUYUJ010005677">
    <property type="protein sequence ID" value="CAK0814563.1"/>
    <property type="molecule type" value="Genomic_DNA"/>
</dbReference>